<dbReference type="InterPro" id="IPR051677">
    <property type="entry name" value="AfsR-DnrI-RedD_regulator"/>
</dbReference>
<dbReference type="InterPro" id="IPR016032">
    <property type="entry name" value="Sig_transdc_resp-reg_C-effctor"/>
</dbReference>
<comment type="similarity">
    <text evidence="1">Belongs to the AfsR/DnrI/RedD regulatory family.</text>
</comment>
<feature type="domain" description="OmpR/PhoB-type" evidence="8">
    <location>
        <begin position="1"/>
        <end position="61"/>
    </location>
</feature>
<dbReference type="Gene3D" id="1.10.10.10">
    <property type="entry name" value="Winged helix-like DNA-binding domain superfamily/Winged helix DNA-binding domain"/>
    <property type="match status" value="2"/>
</dbReference>
<dbReference type="SMART" id="SM01043">
    <property type="entry name" value="BTAD"/>
    <property type="match status" value="1"/>
</dbReference>
<gene>
    <name evidence="9" type="ORF">NE857_00210</name>
</gene>
<keyword evidence="5" id="KW-0804">Transcription</keyword>
<keyword evidence="3" id="KW-0805">Transcription regulation</keyword>
<evidence type="ECO:0000256" key="3">
    <source>
        <dbReference type="ARBA" id="ARBA00023015"/>
    </source>
</evidence>
<keyword evidence="4 7" id="KW-0238">DNA-binding</keyword>
<dbReference type="InterPro" id="IPR019734">
    <property type="entry name" value="TPR_rpt"/>
</dbReference>
<dbReference type="InterPro" id="IPR042197">
    <property type="entry name" value="Apaf_helical"/>
</dbReference>
<dbReference type="Gene3D" id="1.25.40.10">
    <property type="entry name" value="Tetratricopeptide repeat domain"/>
    <property type="match status" value="3"/>
</dbReference>
<keyword evidence="2" id="KW-0677">Repeat</keyword>
<feature type="DNA-binding region" description="OmpR/PhoB-type" evidence="7">
    <location>
        <begin position="1"/>
        <end position="61"/>
    </location>
</feature>
<name>A0ABY5DIK3_9ACTN</name>
<evidence type="ECO:0000259" key="8">
    <source>
        <dbReference type="PROSITE" id="PS51755"/>
    </source>
</evidence>
<dbReference type="InterPro" id="IPR027417">
    <property type="entry name" value="P-loop_NTPase"/>
</dbReference>
<reference evidence="9" key="1">
    <citation type="submission" date="2022-06" db="EMBL/GenBank/DDBJ databases">
        <authorList>
            <person name="Ping M."/>
        </authorList>
    </citation>
    <scope>NUCLEOTIDE SEQUENCE</scope>
    <source>
        <strain evidence="9">JCM11759T</strain>
    </source>
</reference>
<dbReference type="SUPFAM" id="SSF46894">
    <property type="entry name" value="C-terminal effector domain of the bipartite response regulators"/>
    <property type="match status" value="1"/>
</dbReference>
<dbReference type="PROSITE" id="PS50005">
    <property type="entry name" value="TPR"/>
    <property type="match status" value="1"/>
</dbReference>
<dbReference type="SUPFAM" id="SSF48452">
    <property type="entry name" value="TPR-like"/>
    <property type="match status" value="3"/>
</dbReference>
<evidence type="ECO:0000256" key="6">
    <source>
        <dbReference type="PROSITE-ProRule" id="PRU00339"/>
    </source>
</evidence>
<dbReference type="SMART" id="SM00028">
    <property type="entry name" value="TPR"/>
    <property type="match status" value="6"/>
</dbReference>
<dbReference type="Proteomes" id="UP001055940">
    <property type="component" value="Chromosome"/>
</dbReference>
<accession>A0ABY5DIK3</accession>
<evidence type="ECO:0000313" key="9">
    <source>
        <dbReference type="EMBL" id="USY23093.1"/>
    </source>
</evidence>
<keyword evidence="10" id="KW-1185">Reference proteome</keyword>
<dbReference type="PANTHER" id="PTHR35807:SF1">
    <property type="entry name" value="TRANSCRIPTIONAL REGULATOR REDD"/>
    <property type="match status" value="1"/>
</dbReference>
<dbReference type="InterPro" id="IPR011990">
    <property type="entry name" value="TPR-like_helical_dom_sf"/>
</dbReference>
<dbReference type="InterPro" id="IPR001867">
    <property type="entry name" value="OmpR/PhoB-type_DNA-bd"/>
</dbReference>
<evidence type="ECO:0000256" key="7">
    <source>
        <dbReference type="PROSITE-ProRule" id="PRU01091"/>
    </source>
</evidence>
<dbReference type="InterPro" id="IPR002182">
    <property type="entry name" value="NB-ARC"/>
</dbReference>
<protein>
    <submittedName>
        <fullName evidence="9">Tetratricopeptide repeat protein</fullName>
    </submittedName>
</protein>
<dbReference type="Pfam" id="PF00931">
    <property type="entry name" value="NB-ARC"/>
    <property type="match status" value="1"/>
</dbReference>
<proteinExistence type="inferred from homology"/>
<dbReference type="InterPro" id="IPR036388">
    <property type="entry name" value="WH-like_DNA-bd_sf"/>
</dbReference>
<keyword evidence="6" id="KW-0802">TPR repeat</keyword>
<dbReference type="Pfam" id="PF13424">
    <property type="entry name" value="TPR_12"/>
    <property type="match status" value="2"/>
</dbReference>
<dbReference type="InterPro" id="IPR005158">
    <property type="entry name" value="BTAD"/>
</dbReference>
<dbReference type="EMBL" id="CP099837">
    <property type="protein sequence ID" value="USY23093.1"/>
    <property type="molecule type" value="Genomic_DNA"/>
</dbReference>
<dbReference type="PRINTS" id="PR00364">
    <property type="entry name" value="DISEASERSIST"/>
</dbReference>
<sequence>MLGVLLVHAGREVTFDQLIGYLWSDDPPRTARSVIQVQISHLRRAFPGMISTTSGGYLADVTPERVDLHRFRRLREEADPKDPEIAFSRLSEALECWRGVPFSGVGSEHLYYSVVSPLLEERWSAVAEWAACALSLGRAAEVVSYLTPIAREEPLRERLHHLFITALWHVGERAAALSAYEEIRSRLAEELGVDPDPDLTALHTQILRADTSELTPPKGINAPFPDRKDVFVVRNDLPRDIPDFAGRRETLEHLVGVGTSKDERAKVCVISGSGGSGKTTLAVRAGHELVSHFPDGQLFIDLYGYTAEKKPLDEGAALGALLRAVGVSSDNLPDSVDERSALWRATLRGKRLLVVLDNAVSYAQVNPILPSAEGTLTLITTRNDLAGLSGTDYISLSMLAEESALELLAKVLGEERVVRERERALRVVRICGGLPLALRVVAGRMLSRPKWSFGHVERRLSEQSRRFRELQVDGQNVEAAIDLSYQSLNQDQRRAFLLLGDMIGNTVDLHGASALLDVEPEEADDLLQGLVGVCLLEEPEGDVYRLHDLIGDFSRYRGWKDLEPGESDKARWRLANQYMVVAQRAADLLGPRAHGNPDQISGSRYTTELLDRSEAESWFDIHQDNVADVIDFFSAGESEEEVWRMADAVWRFYAQSGNMGLLLTSQEKALRASEKQGSQRGRAVTLIGMGIAQCLSGRFDSALALLVEAKDLLADLGDESGMIRALANLGIVYERMGRFRECVECIEGVLDYAVSQGDKQLEAMQRGNLSALYLTQGKSREALEMSERLLAMGSDERLETSRIQAMRVSGEARTALGDFEGAYKALHKAVEMAEGKSMKEIYAQNSLGVAYRAGGRFSEAITEHQTALDLAGKSGNRSGDAEILTDLGITYSAASRHEEALETLEKALVTATEREERYMVARASLALGKLPEPIVTADRARDLLTDALLIFEELGLPEADQAREALKNL</sequence>
<feature type="repeat" description="TPR" evidence="6">
    <location>
        <begin position="881"/>
        <end position="914"/>
    </location>
</feature>
<evidence type="ECO:0000313" key="10">
    <source>
        <dbReference type="Proteomes" id="UP001055940"/>
    </source>
</evidence>
<dbReference type="SUPFAM" id="SSF52540">
    <property type="entry name" value="P-loop containing nucleoside triphosphate hydrolases"/>
    <property type="match status" value="1"/>
</dbReference>
<dbReference type="PROSITE" id="PS51755">
    <property type="entry name" value="OMPR_PHOB"/>
    <property type="match status" value="1"/>
</dbReference>
<dbReference type="Pfam" id="PF03704">
    <property type="entry name" value="BTAD"/>
    <property type="match status" value="1"/>
</dbReference>
<evidence type="ECO:0000256" key="2">
    <source>
        <dbReference type="ARBA" id="ARBA00022737"/>
    </source>
</evidence>
<organism evidence="9 10">
    <name type="scientific">Nocardiopsis exhalans</name>
    <dbReference type="NCBI Taxonomy" id="163604"/>
    <lineage>
        <taxon>Bacteria</taxon>
        <taxon>Bacillati</taxon>
        <taxon>Actinomycetota</taxon>
        <taxon>Actinomycetes</taxon>
        <taxon>Streptosporangiales</taxon>
        <taxon>Nocardiopsidaceae</taxon>
        <taxon>Nocardiopsis</taxon>
    </lineage>
</organism>
<dbReference type="CDD" id="cd15831">
    <property type="entry name" value="BTAD"/>
    <property type="match status" value="1"/>
</dbReference>
<evidence type="ECO:0000256" key="4">
    <source>
        <dbReference type="ARBA" id="ARBA00023125"/>
    </source>
</evidence>
<dbReference type="Gene3D" id="1.10.8.430">
    <property type="entry name" value="Helical domain of apoptotic protease-activating factors"/>
    <property type="match status" value="1"/>
</dbReference>
<evidence type="ECO:0000256" key="1">
    <source>
        <dbReference type="ARBA" id="ARBA00005820"/>
    </source>
</evidence>
<evidence type="ECO:0000256" key="5">
    <source>
        <dbReference type="ARBA" id="ARBA00023163"/>
    </source>
</evidence>
<dbReference type="Gene3D" id="3.40.50.300">
    <property type="entry name" value="P-loop containing nucleotide triphosphate hydrolases"/>
    <property type="match status" value="1"/>
</dbReference>
<dbReference type="PANTHER" id="PTHR35807">
    <property type="entry name" value="TRANSCRIPTIONAL REGULATOR REDD-RELATED"/>
    <property type="match status" value="1"/>
</dbReference>